<evidence type="ECO:0000313" key="1">
    <source>
        <dbReference type="EMBL" id="KAA8564168.1"/>
    </source>
</evidence>
<comment type="caution">
    <text evidence="1">The sequence shown here is derived from an EMBL/GenBank/DDBJ whole genome shotgun (WGS) entry which is preliminary data.</text>
</comment>
<organism evidence="1 2">
    <name type="scientific">Monilinia fructicola</name>
    <name type="common">Brown rot fungus</name>
    <name type="synonym">Ciboria fructicola</name>
    <dbReference type="NCBI Taxonomy" id="38448"/>
    <lineage>
        <taxon>Eukaryota</taxon>
        <taxon>Fungi</taxon>
        <taxon>Dikarya</taxon>
        <taxon>Ascomycota</taxon>
        <taxon>Pezizomycotina</taxon>
        <taxon>Leotiomycetes</taxon>
        <taxon>Helotiales</taxon>
        <taxon>Sclerotiniaceae</taxon>
        <taxon>Monilinia</taxon>
    </lineage>
</organism>
<protein>
    <submittedName>
        <fullName evidence="1">Uncharacterized protein</fullName>
    </submittedName>
</protein>
<gene>
    <name evidence="1" type="ORF">EYC84_012144</name>
</gene>
<reference evidence="1 2" key="1">
    <citation type="submission" date="2019-06" db="EMBL/GenBank/DDBJ databases">
        <title>Genome Sequence of the Brown Rot Fungal Pathogen Monilinia fructicola.</title>
        <authorList>
            <person name="De Miccolis Angelini R.M."/>
            <person name="Landi L."/>
            <person name="Abate D."/>
            <person name="Pollastro S."/>
            <person name="Romanazzi G."/>
            <person name="Faretra F."/>
        </authorList>
    </citation>
    <scope>NUCLEOTIDE SEQUENCE [LARGE SCALE GENOMIC DNA]</scope>
    <source>
        <strain evidence="1 2">Mfrc123</strain>
    </source>
</reference>
<dbReference type="AlphaFoldDB" id="A0A5M9J4L0"/>
<sequence>MIQPKVVVSKPTSSTAQMNVCMVLSIVWIEMRSDSEELVLFVWKREKVLDVFVVAVVVELNDERFEEKNRIE</sequence>
<keyword evidence="2" id="KW-1185">Reference proteome</keyword>
<accession>A0A5M9J4L0</accession>
<evidence type="ECO:0000313" key="2">
    <source>
        <dbReference type="Proteomes" id="UP000322873"/>
    </source>
</evidence>
<dbReference type="EMBL" id="VICG01000016">
    <property type="protein sequence ID" value="KAA8564168.1"/>
    <property type="molecule type" value="Genomic_DNA"/>
</dbReference>
<dbReference type="Proteomes" id="UP000322873">
    <property type="component" value="Unassembled WGS sequence"/>
</dbReference>
<proteinExistence type="predicted"/>
<name>A0A5M9J4L0_MONFR</name>